<dbReference type="InterPro" id="IPR005914">
    <property type="entry name" value="Acac_CoA_synth"/>
</dbReference>
<dbReference type="GO" id="GO:0006629">
    <property type="term" value="P:lipid metabolic process"/>
    <property type="evidence" value="ECO:0007669"/>
    <property type="project" value="InterPro"/>
</dbReference>
<dbReference type="NCBIfam" id="TIGR01217">
    <property type="entry name" value="ac_ac_CoA_syn"/>
    <property type="match status" value="1"/>
</dbReference>
<keyword evidence="4" id="KW-0067">ATP-binding</keyword>
<dbReference type="OrthoDB" id="9778383at2"/>
<feature type="domain" description="AMP-dependent synthetase/ligase" evidence="5">
    <location>
        <begin position="97"/>
        <end position="473"/>
    </location>
</feature>
<evidence type="ECO:0000256" key="3">
    <source>
        <dbReference type="ARBA" id="ARBA00022741"/>
    </source>
</evidence>
<comment type="similarity">
    <text evidence="1">Belongs to the ATP-dependent AMP-binding enzyme family.</text>
</comment>
<name>A0A4Z1AIW8_9LEPT</name>
<reference evidence="6" key="1">
    <citation type="journal article" date="2019" name="PLoS Negl. Trop. Dis.">
        <title>Revisiting the worldwide diversity of Leptospira species in the environment.</title>
        <authorList>
            <person name="Vincent A.T."/>
            <person name="Schiettekatte O."/>
            <person name="Bourhy P."/>
            <person name="Veyrier F.J."/>
            <person name="Picardeau M."/>
        </authorList>
    </citation>
    <scope>NUCLEOTIDE SEQUENCE [LARGE SCALE GENOMIC DNA]</scope>
    <source>
        <strain evidence="6">201702422</strain>
    </source>
</reference>
<dbReference type="PROSITE" id="PS00455">
    <property type="entry name" value="AMP_BINDING"/>
    <property type="match status" value="1"/>
</dbReference>
<keyword evidence="2 6" id="KW-0436">Ligase</keyword>
<dbReference type="NCBIfam" id="NF002937">
    <property type="entry name" value="PRK03584.1"/>
    <property type="match status" value="1"/>
</dbReference>
<evidence type="ECO:0000256" key="1">
    <source>
        <dbReference type="ARBA" id="ARBA00006432"/>
    </source>
</evidence>
<evidence type="ECO:0000313" key="6">
    <source>
        <dbReference type="EMBL" id="TGL92080.1"/>
    </source>
</evidence>
<dbReference type="PANTHER" id="PTHR42921">
    <property type="entry name" value="ACETOACETYL-COA SYNTHETASE"/>
    <property type="match status" value="1"/>
</dbReference>
<dbReference type="Gene3D" id="3.30.300.30">
    <property type="match status" value="1"/>
</dbReference>
<dbReference type="EC" id="6.2.1.16" evidence="6"/>
<comment type="caution">
    <text evidence="6">The sequence shown here is derived from an EMBL/GenBank/DDBJ whole genome shotgun (WGS) entry which is preliminary data.</text>
</comment>
<dbReference type="PANTHER" id="PTHR42921:SF1">
    <property type="entry name" value="ACETOACETYL-COA SYNTHETASE"/>
    <property type="match status" value="1"/>
</dbReference>
<dbReference type="RefSeq" id="WP_135585571.1">
    <property type="nucleotide sequence ID" value="NZ_RQGO01000027.1"/>
</dbReference>
<evidence type="ECO:0000256" key="2">
    <source>
        <dbReference type="ARBA" id="ARBA00022598"/>
    </source>
</evidence>
<accession>A0A4Z1AIW8</accession>
<keyword evidence="7" id="KW-1185">Reference proteome</keyword>
<dbReference type="InterPro" id="IPR045851">
    <property type="entry name" value="AMP-bd_C_sf"/>
</dbReference>
<gene>
    <name evidence="6" type="ORF">EHQ69_08890</name>
</gene>
<dbReference type="Gene3D" id="3.40.50.12780">
    <property type="entry name" value="N-terminal domain of ligase-like"/>
    <property type="match status" value="1"/>
</dbReference>
<evidence type="ECO:0000313" key="7">
    <source>
        <dbReference type="Proteomes" id="UP000298263"/>
    </source>
</evidence>
<dbReference type="InterPro" id="IPR000873">
    <property type="entry name" value="AMP-dep_synth/lig_dom"/>
</dbReference>
<dbReference type="SUPFAM" id="SSF56801">
    <property type="entry name" value="Acetyl-CoA synthetase-like"/>
    <property type="match status" value="1"/>
</dbReference>
<evidence type="ECO:0000256" key="4">
    <source>
        <dbReference type="ARBA" id="ARBA00022840"/>
    </source>
</evidence>
<protein>
    <submittedName>
        <fullName evidence="6">Acetoacetate--CoA ligase</fullName>
        <ecNumber evidence="6">6.2.1.16</ecNumber>
    </submittedName>
</protein>
<dbReference type="EMBL" id="RQGP01000020">
    <property type="protein sequence ID" value="TGL92080.1"/>
    <property type="molecule type" value="Genomic_DNA"/>
</dbReference>
<evidence type="ECO:0000259" key="5">
    <source>
        <dbReference type="Pfam" id="PF00501"/>
    </source>
</evidence>
<keyword evidence="3" id="KW-0547">Nucleotide-binding</keyword>
<proteinExistence type="inferred from homology"/>
<dbReference type="Pfam" id="PF00501">
    <property type="entry name" value="AMP-binding"/>
    <property type="match status" value="1"/>
</dbReference>
<dbReference type="InterPro" id="IPR020845">
    <property type="entry name" value="AMP-binding_CS"/>
</dbReference>
<dbReference type="InterPro" id="IPR042099">
    <property type="entry name" value="ANL_N_sf"/>
</dbReference>
<dbReference type="GO" id="GO:0005524">
    <property type="term" value="F:ATP binding"/>
    <property type="evidence" value="ECO:0007669"/>
    <property type="project" value="UniProtKB-KW"/>
</dbReference>
<dbReference type="GO" id="GO:0030729">
    <property type="term" value="F:acetoacetate-CoA ligase activity"/>
    <property type="evidence" value="ECO:0007669"/>
    <property type="project" value="UniProtKB-EC"/>
</dbReference>
<dbReference type="Proteomes" id="UP000298263">
    <property type="component" value="Unassembled WGS sequence"/>
</dbReference>
<sequence length="654" mass="73256">MATQNILWTPHSEDTNLSRFQSHLESKFQKSFSDYVSFHKFSVEEYQLFWMEWLSYSGFKLHKKPEKTIERGGHFSKSQWFPGAYFNFAENLLVGGDPDNLALVFYSEDGKIQRLKYSDLKNEVLKLQKHLIGLGVKKGDRIAGLVPNAPISTIGMLATTSLGAIWSSASPDFGVRGILDRFEQIQPKVLISVESYLFKGKKISITDKLEEVSLQLTKTKNSEFKQTLIYDFVEPLKDFGKIQYPCRYNEIAPLNSNDKLTYTSISFSDPVYIMFSSGTTGLPKCIVQGGGVLLNHTKELILHCNVSKQNRFFYYTTCGWMMWNWSQSVLALGATLYQFDGNPFHPSWETLWSMAEKESIQVFGTSAKYLSVLEEEKIGVQSKYPLPDLKVILSTGSPLPNSGFRYVYENIKKDVQLSSISGGTDLNGCFALGNPNLPVFEGQIQCKGLGMDVQVFNDMGKSVENEKGELVCPTPFPSMPLSFWNDESGAKYKSAYFETYDNIWCHGDFASITQENGLVIYGRSDATLNPGGVRIGTADIYSVVSTIPEVVDSVIIGQEYKDDVRVVLFVVTAPGVSLNDSLIKKIKEQIKLETSPRHVPALVLSVPEIPYTVNGKKVEIAVKQTVAGLEVKNKNALANPLSLDFFKNRKELAE</sequence>
<organism evidence="6 7">
    <name type="scientific">Leptospira congkakensis</name>
    <dbReference type="NCBI Taxonomy" id="2484932"/>
    <lineage>
        <taxon>Bacteria</taxon>
        <taxon>Pseudomonadati</taxon>
        <taxon>Spirochaetota</taxon>
        <taxon>Spirochaetia</taxon>
        <taxon>Leptospirales</taxon>
        <taxon>Leptospiraceae</taxon>
        <taxon>Leptospira</taxon>
    </lineage>
</organism>
<dbReference type="AlphaFoldDB" id="A0A4Z1AIW8"/>